<evidence type="ECO:0000256" key="5">
    <source>
        <dbReference type="RuleBase" id="RU369040"/>
    </source>
</evidence>
<dbReference type="AlphaFoldDB" id="A0AAP0MUE4"/>
<comment type="similarity">
    <text evidence="1 5">Belongs to the BZR/LAT61 family.</text>
</comment>
<gene>
    <name evidence="8" type="ORF">WN944_011983</name>
</gene>
<feature type="region of interest" description="Disordered" evidence="6">
    <location>
        <begin position="1"/>
        <end position="23"/>
    </location>
</feature>
<protein>
    <recommendedName>
        <fullName evidence="5">Protein BZR1 homolog</fullName>
    </recommendedName>
    <alternativeName>
        <fullName evidence="5">Protein BRASSINAZOLE-RESISTANT 1 homolog</fullName>
    </alternativeName>
</protein>
<name>A0AAP0MUE4_9ROSI</name>
<keyword evidence="5" id="KW-1070">Brassinosteroid signaling pathway</keyword>
<evidence type="ECO:0000256" key="3">
    <source>
        <dbReference type="ARBA" id="ARBA00023125"/>
    </source>
</evidence>
<dbReference type="GO" id="GO:0009742">
    <property type="term" value="P:brassinosteroid mediated signaling pathway"/>
    <property type="evidence" value="ECO:0007669"/>
    <property type="project" value="UniProtKB-UniRule"/>
</dbReference>
<feature type="compositionally biased region" description="Basic and acidic residues" evidence="6">
    <location>
        <begin position="12"/>
        <end position="22"/>
    </location>
</feature>
<keyword evidence="2 5" id="KW-0805">Transcription regulation</keyword>
<evidence type="ECO:0000313" key="8">
    <source>
        <dbReference type="EMBL" id="KAK9223538.1"/>
    </source>
</evidence>
<dbReference type="InterPro" id="IPR008540">
    <property type="entry name" value="BES1_N"/>
</dbReference>
<organism evidence="8 9">
    <name type="scientific">Citrus x changshan-huyou</name>
    <dbReference type="NCBI Taxonomy" id="2935761"/>
    <lineage>
        <taxon>Eukaryota</taxon>
        <taxon>Viridiplantae</taxon>
        <taxon>Streptophyta</taxon>
        <taxon>Embryophyta</taxon>
        <taxon>Tracheophyta</taxon>
        <taxon>Spermatophyta</taxon>
        <taxon>Magnoliopsida</taxon>
        <taxon>eudicotyledons</taxon>
        <taxon>Gunneridae</taxon>
        <taxon>Pentapetalae</taxon>
        <taxon>rosids</taxon>
        <taxon>malvids</taxon>
        <taxon>Sapindales</taxon>
        <taxon>Rutaceae</taxon>
        <taxon>Aurantioideae</taxon>
        <taxon>Citrus</taxon>
    </lineage>
</organism>
<dbReference type="GO" id="GO:0003700">
    <property type="term" value="F:DNA-binding transcription factor activity"/>
    <property type="evidence" value="ECO:0007669"/>
    <property type="project" value="UniProtKB-UniRule"/>
</dbReference>
<dbReference type="Proteomes" id="UP001428341">
    <property type="component" value="Unassembled WGS sequence"/>
</dbReference>
<dbReference type="GO" id="GO:0005634">
    <property type="term" value="C:nucleus"/>
    <property type="evidence" value="ECO:0007669"/>
    <property type="project" value="UniProtKB-SubCell"/>
</dbReference>
<evidence type="ECO:0000256" key="2">
    <source>
        <dbReference type="ARBA" id="ARBA00023015"/>
    </source>
</evidence>
<evidence type="ECO:0000259" key="7">
    <source>
        <dbReference type="Pfam" id="PF05687"/>
    </source>
</evidence>
<accession>A0AAP0MUE4</accession>
<feature type="domain" description="BES1/BZR1 plant transcription factor N-terminal" evidence="7">
    <location>
        <begin position="11"/>
        <end position="135"/>
    </location>
</feature>
<feature type="region of interest" description="Disordered" evidence="6">
    <location>
        <begin position="99"/>
        <end position="129"/>
    </location>
</feature>
<proteinExistence type="inferred from homology"/>
<comment type="subcellular location">
    <subcellularLocation>
        <location evidence="5">Nucleus</location>
    </subcellularLocation>
</comment>
<sequence>MKAAATSGGGRSEGEKEKTKLRERQRRAITTKIFHGLRKWGGYHLSPRADINEVLRQLAQEAGWVVEPDGTTYRARLPMNQCHVCGSATPTTGSSVVIGGGGGSGGDSSTTASPRHASLGGEPIPNASTNSSNFAAGGFSTSPYYSTDTPLALYIYGNGLTRGPHSSTTSSIATTTITSSAVHGGDPAAVTLAMQHQRQQFYNLLEAKASNQNTPVSSPLRRLS</sequence>
<comment type="function">
    <text evidence="5">Functions in brassinosteroid signaling. May function as transcriptional repressor.</text>
</comment>
<evidence type="ECO:0000256" key="6">
    <source>
        <dbReference type="SAM" id="MobiDB-lite"/>
    </source>
</evidence>
<comment type="caution">
    <text evidence="8">The sequence shown here is derived from an EMBL/GenBank/DDBJ whole genome shotgun (WGS) entry which is preliminary data.</text>
</comment>
<evidence type="ECO:0000256" key="4">
    <source>
        <dbReference type="ARBA" id="ARBA00023163"/>
    </source>
</evidence>
<evidence type="ECO:0000256" key="1">
    <source>
        <dbReference type="ARBA" id="ARBA00005909"/>
    </source>
</evidence>
<dbReference type="EMBL" id="JBCGBO010000002">
    <property type="protein sequence ID" value="KAK9223538.1"/>
    <property type="molecule type" value="Genomic_DNA"/>
</dbReference>
<reference evidence="8 9" key="1">
    <citation type="submission" date="2024-05" db="EMBL/GenBank/DDBJ databases">
        <title>Haplotype-resolved chromosome-level genome assembly of Huyou (Citrus changshanensis).</title>
        <authorList>
            <person name="Miao C."/>
            <person name="Chen W."/>
            <person name="Wu Y."/>
            <person name="Wang L."/>
            <person name="Zhao S."/>
            <person name="Grierson D."/>
            <person name="Xu C."/>
            <person name="Chen K."/>
        </authorList>
    </citation>
    <scope>NUCLEOTIDE SEQUENCE [LARGE SCALE GENOMIC DNA]</scope>
    <source>
        <strain evidence="8">01-14</strain>
        <tissue evidence="8">Leaf</tissue>
    </source>
</reference>
<dbReference type="Pfam" id="PF05687">
    <property type="entry name" value="BES1_N"/>
    <property type="match status" value="1"/>
</dbReference>
<dbReference type="PANTHER" id="PTHR31506:SF4">
    <property type="entry name" value="BES1_BZR1 PLANT TRANSCRIPTION FACTOR N-TERMINAL DOMAIN-CONTAINING PROTEIN"/>
    <property type="match status" value="1"/>
</dbReference>
<dbReference type="GO" id="GO:0003677">
    <property type="term" value="F:DNA binding"/>
    <property type="evidence" value="ECO:0007669"/>
    <property type="project" value="UniProtKB-UniRule"/>
</dbReference>
<dbReference type="GO" id="GO:0006351">
    <property type="term" value="P:DNA-templated transcription"/>
    <property type="evidence" value="ECO:0007669"/>
    <property type="project" value="InterPro"/>
</dbReference>
<keyword evidence="4 5" id="KW-0804">Transcription</keyword>
<dbReference type="InterPro" id="IPR033264">
    <property type="entry name" value="BZR"/>
</dbReference>
<evidence type="ECO:0000313" key="9">
    <source>
        <dbReference type="Proteomes" id="UP001428341"/>
    </source>
</evidence>
<keyword evidence="3 5" id="KW-0238">DNA-binding</keyword>
<keyword evidence="9" id="KW-1185">Reference proteome</keyword>
<dbReference type="PANTHER" id="PTHR31506">
    <property type="entry name" value="BES1/BZR1 HOMOLOG PROTEIN 3-RELATED"/>
    <property type="match status" value="1"/>
</dbReference>